<sequence length="335" mass="37866">MPNVLATLHPFERSLSVSMEDISMTLQSISSIPWADFLLNPRRLRGSDFLMRWSQGVWSEKLLTQSVNATGRYFALPYGPSGTAPANDVQAFEQYFEQLEKAGLGRVKRPDLLIYRVEEKGNVESAVERLGGISKLPFTPEDNKNMKNLLATAVIAVECENSLWRAKQMPDYCSELKPQKRLNQRLGLKKTAVVPTIIIKNEDRKPLGDWQMNTNIPIHIWHAFFDKAYGISFDKANRLINEGSIEPTKQVFQAPGGAITEKIIYKIYHHYAYPLGKTVEEPTLVAKSITDKNGHILPYVHFEGGKFELSNEALQVLEISQRQHETNLPPEASEG</sequence>
<dbReference type="GO" id="GO:0016787">
    <property type="term" value="F:hydrolase activity"/>
    <property type="evidence" value="ECO:0007669"/>
    <property type="project" value="UniProtKB-KW"/>
</dbReference>
<proteinExistence type="predicted"/>
<keyword evidence="2" id="KW-1185">Reference proteome</keyword>
<reference evidence="1 2" key="1">
    <citation type="submission" date="2021-03" db="EMBL/GenBank/DDBJ databases">
        <title>Genomic and phenotypic characterization of Chloracidobacterium isolates provides evidence for multiple species.</title>
        <authorList>
            <person name="Saini M.K."/>
            <person name="Costas A.M.G."/>
            <person name="Tank M."/>
            <person name="Bryant D.A."/>
        </authorList>
    </citation>
    <scope>NUCLEOTIDE SEQUENCE [LARGE SCALE GENOMIC DNA]</scope>
    <source>
        <strain evidence="1 2">BV2-C</strain>
    </source>
</reference>
<dbReference type="EMBL" id="CP072648">
    <property type="protein sequence ID" value="QUW03150.1"/>
    <property type="molecule type" value="Genomic_DNA"/>
</dbReference>
<protein>
    <submittedName>
        <fullName evidence="1">AccI family restriction endonuclease</fullName>
        <ecNumber evidence="1">3.1.21.-</ecNumber>
    </submittedName>
</protein>
<dbReference type="GO" id="GO:0004519">
    <property type="term" value="F:endonuclease activity"/>
    <property type="evidence" value="ECO:0007669"/>
    <property type="project" value="UniProtKB-KW"/>
</dbReference>
<keyword evidence="1" id="KW-0378">Hydrolase</keyword>
<keyword evidence="1" id="KW-0255">Endonuclease</keyword>
<name>A0ABX8BDK1_9BACT</name>
<dbReference type="RefSeq" id="WP_211429041.1">
    <property type="nucleotide sequence ID" value="NZ_CP072648.1"/>
</dbReference>
<dbReference type="EC" id="3.1.21.-" evidence="1"/>
<dbReference type="Pfam" id="PF09545">
    <property type="entry name" value="RE_AccI"/>
    <property type="match status" value="2"/>
</dbReference>
<evidence type="ECO:0000313" key="2">
    <source>
        <dbReference type="Proteomes" id="UP000676506"/>
    </source>
</evidence>
<dbReference type="Proteomes" id="UP000676506">
    <property type="component" value="Chromosome 1"/>
</dbReference>
<evidence type="ECO:0000313" key="1">
    <source>
        <dbReference type="EMBL" id="QUW03150.1"/>
    </source>
</evidence>
<dbReference type="InterPro" id="IPR019054">
    <property type="entry name" value="Restrct_endonuc_II_AccI"/>
</dbReference>
<organism evidence="1 2">
    <name type="scientific">Chloracidobacterium validum</name>
    <dbReference type="NCBI Taxonomy" id="2821543"/>
    <lineage>
        <taxon>Bacteria</taxon>
        <taxon>Pseudomonadati</taxon>
        <taxon>Acidobacteriota</taxon>
        <taxon>Terriglobia</taxon>
        <taxon>Terriglobales</taxon>
        <taxon>Acidobacteriaceae</taxon>
        <taxon>Chloracidobacterium</taxon>
    </lineage>
</organism>
<gene>
    <name evidence="1" type="ORF">J8C06_01510</name>
</gene>
<keyword evidence="1" id="KW-0540">Nuclease</keyword>
<accession>A0ABX8BDK1</accession>